<feature type="domain" description="L,D-TPase catalytic" evidence="1">
    <location>
        <begin position="30"/>
        <end position="199"/>
    </location>
</feature>
<reference evidence="2" key="1">
    <citation type="submission" date="2016-10" db="EMBL/GenBank/DDBJ databases">
        <authorList>
            <person name="de Groot N.N."/>
        </authorList>
    </citation>
    <scope>NUCLEOTIDE SEQUENCE</scope>
</reference>
<dbReference type="Pfam" id="PF03734">
    <property type="entry name" value="YkuD"/>
    <property type="match status" value="1"/>
</dbReference>
<proteinExistence type="predicted"/>
<gene>
    <name evidence="2" type="ORF">MNB_SM-4-43</name>
</gene>
<name>A0A1W1C7I6_9ZZZZ</name>
<sequence length="224" mass="25362">MIKSFLILIICPIFLFSSQQIILVIADGFNTAKATLKFFEDDKILLTTEVNLGTNGLGWGIGEVQLIQKAHEALKYEGDRKSPAGVFKLTDIFGYAHETNYKLPYLHASKKLICVDDSSSNFYNHIIQANGNEKSFEFMKRDDHQYKYGVTVAHNKRGEFKRGSCIFLHIQKDINSSTAGCTAMDEADLRKIISLLDKNKKPLLIQIPKSSLNEIKKLYPQLKN</sequence>
<dbReference type="AlphaFoldDB" id="A0A1W1C7I6"/>
<evidence type="ECO:0000313" key="2">
    <source>
        <dbReference type="EMBL" id="SFV61694.1"/>
    </source>
</evidence>
<protein>
    <submittedName>
        <fullName evidence="2">Gll0911 protein</fullName>
    </submittedName>
</protein>
<organism evidence="2">
    <name type="scientific">hydrothermal vent metagenome</name>
    <dbReference type="NCBI Taxonomy" id="652676"/>
    <lineage>
        <taxon>unclassified sequences</taxon>
        <taxon>metagenomes</taxon>
        <taxon>ecological metagenomes</taxon>
    </lineage>
</organism>
<dbReference type="GO" id="GO:0016740">
    <property type="term" value="F:transferase activity"/>
    <property type="evidence" value="ECO:0007669"/>
    <property type="project" value="InterPro"/>
</dbReference>
<dbReference type="EMBL" id="FPHF01000061">
    <property type="protein sequence ID" value="SFV61694.1"/>
    <property type="molecule type" value="Genomic_DNA"/>
</dbReference>
<dbReference type="PANTHER" id="PTHR38589:SF1">
    <property type="entry name" value="BLR0621 PROTEIN"/>
    <property type="match status" value="1"/>
</dbReference>
<dbReference type="InterPro" id="IPR005490">
    <property type="entry name" value="LD_TPept_cat_dom"/>
</dbReference>
<evidence type="ECO:0000259" key="1">
    <source>
        <dbReference type="Pfam" id="PF03734"/>
    </source>
</evidence>
<accession>A0A1W1C7I6</accession>
<dbReference type="PANTHER" id="PTHR38589">
    <property type="entry name" value="BLR0621 PROTEIN"/>
    <property type="match status" value="1"/>
</dbReference>